<protein>
    <submittedName>
        <fullName evidence="1">Uncharacterized protein</fullName>
    </submittedName>
</protein>
<organism evidence="1">
    <name type="scientific">marine sediment metagenome</name>
    <dbReference type="NCBI Taxonomy" id="412755"/>
    <lineage>
        <taxon>unclassified sequences</taxon>
        <taxon>metagenomes</taxon>
        <taxon>ecological metagenomes</taxon>
    </lineage>
</organism>
<reference evidence="1" key="1">
    <citation type="journal article" date="2014" name="Front. Microbiol.">
        <title>High frequency of phylogenetically diverse reductive dehalogenase-homologous genes in deep subseafloor sedimentary metagenomes.</title>
        <authorList>
            <person name="Kawai M."/>
            <person name="Futagami T."/>
            <person name="Toyoda A."/>
            <person name="Takaki Y."/>
            <person name="Nishi S."/>
            <person name="Hori S."/>
            <person name="Arai W."/>
            <person name="Tsubouchi T."/>
            <person name="Morono Y."/>
            <person name="Uchiyama I."/>
            <person name="Ito T."/>
            <person name="Fujiyama A."/>
            <person name="Inagaki F."/>
            <person name="Takami H."/>
        </authorList>
    </citation>
    <scope>NUCLEOTIDE SEQUENCE</scope>
    <source>
        <strain evidence="1">Expedition CK06-06</strain>
    </source>
</reference>
<name>X1MGT8_9ZZZZ</name>
<sequence length="174" mass="20262">MLEDVRYDSFPHVLSLKNSGRAQDINYFRDFFDSIFQLSNVEVNTSYGLTAYGACRPFMGFLDSKNNKISRWWDAYNHVKHGWYVNIKEATLKNTIEALAGLFVLNILHKESQEYLIKYHDVITGEFYGLMPRGIVKLFSVSMIGKPRSYRNIMVMAKTPLFMHVFRVDNNVTI</sequence>
<accession>X1MGT8</accession>
<comment type="caution">
    <text evidence="1">The sequence shown here is derived from an EMBL/GenBank/DDBJ whole genome shotgun (WGS) entry which is preliminary data.</text>
</comment>
<evidence type="ECO:0000313" key="1">
    <source>
        <dbReference type="EMBL" id="GAI17301.1"/>
    </source>
</evidence>
<dbReference type="EMBL" id="BARV01006841">
    <property type="protein sequence ID" value="GAI17301.1"/>
    <property type="molecule type" value="Genomic_DNA"/>
</dbReference>
<dbReference type="AlphaFoldDB" id="X1MGT8"/>
<gene>
    <name evidence="1" type="ORF">S06H3_14000</name>
</gene>
<proteinExistence type="predicted"/>